<accession>A0A354YYK5</accession>
<evidence type="ECO:0000313" key="1">
    <source>
        <dbReference type="EMBL" id="HBK54294.1"/>
    </source>
</evidence>
<sequence>MREIFADLHIHIGRSQGRAIKITASRELTVKNILFQEAPHKGLDMVGIVDAGSTLVAAEIEEMLLHGELEEQPQGGFLAANGVLMIAGAEIESREGVHWIIFLPFLHSIKSLQKYLRSRVRNMTLSTQKADATAIDLLNLSYLLEGIFCPAHAFTPHKGAYGFWTDSLADKMGRDLTQVKVLELGLSADSLMADMIAETSGFTFLSNSDAHSLANIGREYNLLRMKQKNFAEFRYCLENYEGRRVLANYGMDPLMGKYHRSFCLKCERIAAEAPPVQACANCGSENLVNGVYDRIVSIRDYSEPRQPLGRAPYYYRVPLQKLPGIGPKTLEKLRAGLGSEIDICENANQDDISKIAGERVAALIIEMRKGRLDISPGGGGRYGKVQKNNRKQ</sequence>
<dbReference type="AlphaFoldDB" id="A0A354YYK5"/>
<evidence type="ECO:0008006" key="3">
    <source>
        <dbReference type="Google" id="ProtNLM"/>
    </source>
</evidence>
<dbReference type="PANTHER" id="PTHR40084">
    <property type="entry name" value="PHOSPHOHYDROLASE, PHP FAMILY"/>
    <property type="match status" value="1"/>
</dbReference>
<organism evidence="1 2">
    <name type="scientific">Syntrophomonas wolfei</name>
    <dbReference type="NCBI Taxonomy" id="863"/>
    <lineage>
        <taxon>Bacteria</taxon>
        <taxon>Bacillati</taxon>
        <taxon>Bacillota</taxon>
        <taxon>Clostridia</taxon>
        <taxon>Eubacteriales</taxon>
        <taxon>Syntrophomonadaceae</taxon>
        <taxon>Syntrophomonas</taxon>
    </lineage>
</organism>
<dbReference type="Proteomes" id="UP000263273">
    <property type="component" value="Unassembled WGS sequence"/>
</dbReference>
<reference evidence="1 2" key="1">
    <citation type="journal article" date="2018" name="Nat. Biotechnol.">
        <title>A standardized bacterial taxonomy based on genome phylogeny substantially revises the tree of life.</title>
        <authorList>
            <person name="Parks D.H."/>
            <person name="Chuvochina M."/>
            <person name="Waite D.W."/>
            <person name="Rinke C."/>
            <person name="Skarshewski A."/>
            <person name="Chaumeil P.A."/>
            <person name="Hugenholtz P."/>
        </authorList>
    </citation>
    <scope>NUCLEOTIDE SEQUENCE [LARGE SCALE GENOMIC DNA]</scope>
    <source>
        <strain evidence="1">UBA10948</strain>
    </source>
</reference>
<protein>
    <recommendedName>
        <fullName evidence="3">TIGR00375 family protein</fullName>
    </recommendedName>
</protein>
<gene>
    <name evidence="1" type="ORF">DDZ44_10190</name>
</gene>
<comment type="caution">
    <text evidence="1">The sequence shown here is derived from an EMBL/GenBank/DDBJ whole genome shotgun (WGS) entry which is preliminary data.</text>
</comment>
<dbReference type="EMBL" id="DNZF01000220">
    <property type="protein sequence ID" value="HBK54294.1"/>
    <property type="molecule type" value="Genomic_DNA"/>
</dbReference>
<dbReference type="RefSeq" id="WP_061214927.1">
    <property type="nucleotide sequence ID" value="NZ_DCDX01000184.1"/>
</dbReference>
<dbReference type="SUPFAM" id="SSF89550">
    <property type="entry name" value="PHP domain-like"/>
    <property type="match status" value="1"/>
</dbReference>
<name>A0A354YYK5_9FIRM</name>
<proteinExistence type="predicted"/>
<dbReference type="CDD" id="cd19067">
    <property type="entry name" value="PfuEndoQ-like"/>
    <property type="match status" value="1"/>
</dbReference>
<dbReference type="STRING" id="378794.GCA_001570625_02516"/>
<dbReference type="InterPro" id="IPR016195">
    <property type="entry name" value="Pol/histidinol_Pase-like"/>
</dbReference>
<dbReference type="Gene3D" id="3.20.20.140">
    <property type="entry name" value="Metal-dependent hydrolases"/>
    <property type="match status" value="1"/>
</dbReference>
<dbReference type="PANTHER" id="PTHR40084:SF1">
    <property type="entry name" value="PHOSPHOTRANSFERASE"/>
    <property type="match status" value="1"/>
</dbReference>
<evidence type="ECO:0000313" key="2">
    <source>
        <dbReference type="Proteomes" id="UP000263273"/>
    </source>
</evidence>